<evidence type="ECO:0000256" key="13">
    <source>
        <dbReference type="ARBA" id="ARBA00022917"/>
    </source>
</evidence>
<evidence type="ECO:0000256" key="6">
    <source>
        <dbReference type="ARBA" id="ARBA00022555"/>
    </source>
</evidence>
<organism evidence="17 18">
    <name type="scientific">Brevibacillus invocatus</name>
    <dbReference type="NCBI Taxonomy" id="173959"/>
    <lineage>
        <taxon>Bacteria</taxon>
        <taxon>Bacillati</taxon>
        <taxon>Bacillota</taxon>
        <taxon>Bacilli</taxon>
        <taxon>Bacillales</taxon>
        <taxon>Paenibacillaceae</taxon>
        <taxon>Brevibacillus</taxon>
    </lineage>
</organism>
<dbReference type="InterPro" id="IPR003156">
    <property type="entry name" value="DHHA1_dom"/>
</dbReference>
<evidence type="ECO:0000256" key="11">
    <source>
        <dbReference type="ARBA" id="ARBA00022840"/>
    </source>
</evidence>
<keyword evidence="11" id="KW-0067">ATP-binding</keyword>
<sequence length="404" mass="45633">MKDRLYYQDVYQQSFTASITQRGSEADGTPYVVLSQTAFYPTGGGQPGDHGTLGHIQVLDVEETEGEIHHRLSEQLPEEWDQVQGQIDWNRRFDHMQQHAGQHILSAAFIEVAQAETLAFHMGTERVTIDVRLDALHEELWQQVERRANEIILENRPIIARFVDEEELAKLPLHKQPTVTENIRLVIIPEFDYNPCGGTHPSRTGEVGLIKILGWERHRGNIRLEFLCGWRAMRDYTQKQRRLNEAARLLGTNEADLVTQVDRLLSERDSLKQTLLEKERLLLEEEVRQAIVHAVPLGHYRLIQKVFADRTIQQLQQFAHQVNAQAADVLTLLAATGEKQQLVFARGQDVPVAMNELMKETLPLITGKGGGSPAIAQGGGQSNLPAEEVLAHARQKLESILSGE</sequence>
<comment type="subcellular location">
    <subcellularLocation>
        <location evidence="2">Cytoplasm</location>
    </subcellularLocation>
</comment>
<dbReference type="EC" id="6.1.1.7" evidence="4"/>
<dbReference type="Proteomes" id="UP000282028">
    <property type="component" value="Unassembled WGS sequence"/>
</dbReference>
<evidence type="ECO:0000256" key="4">
    <source>
        <dbReference type="ARBA" id="ARBA00013168"/>
    </source>
</evidence>
<keyword evidence="18" id="KW-1185">Reference proteome</keyword>
<dbReference type="GO" id="GO:0000049">
    <property type="term" value="F:tRNA binding"/>
    <property type="evidence" value="ECO:0007669"/>
    <property type="project" value="UniProtKB-KW"/>
</dbReference>
<comment type="cofactor">
    <cofactor evidence="1">
        <name>Zn(2+)</name>
        <dbReference type="ChEBI" id="CHEBI:29105"/>
    </cofactor>
</comment>
<dbReference type="OrthoDB" id="9812949at2"/>
<evidence type="ECO:0000256" key="3">
    <source>
        <dbReference type="ARBA" id="ARBA00008226"/>
    </source>
</evidence>
<proteinExistence type="inferred from homology"/>
<keyword evidence="14" id="KW-0030">Aminoacyl-tRNA synthetase</keyword>
<evidence type="ECO:0000313" key="18">
    <source>
        <dbReference type="Proteomes" id="UP000282028"/>
    </source>
</evidence>
<dbReference type="Gene3D" id="3.10.310.40">
    <property type="match status" value="1"/>
</dbReference>
<evidence type="ECO:0000256" key="12">
    <source>
        <dbReference type="ARBA" id="ARBA00022884"/>
    </source>
</evidence>
<dbReference type="InterPro" id="IPR051335">
    <property type="entry name" value="Alanyl-tRNA_Editing_Enzymes"/>
</dbReference>
<dbReference type="Pfam" id="PF02272">
    <property type="entry name" value="DHHA1"/>
    <property type="match status" value="1"/>
</dbReference>
<keyword evidence="8" id="KW-0479">Metal-binding</keyword>
<keyword evidence="12" id="KW-0694">RNA-binding</keyword>
<dbReference type="AlphaFoldDB" id="A0A3M8CLB9"/>
<evidence type="ECO:0000313" key="17">
    <source>
        <dbReference type="EMBL" id="RNB76562.1"/>
    </source>
</evidence>
<comment type="caution">
    <text evidence="17">The sequence shown here is derived from an EMBL/GenBank/DDBJ whole genome shotgun (WGS) entry which is preliminary data.</text>
</comment>
<keyword evidence="6" id="KW-0820">tRNA-binding</keyword>
<reference evidence="17 18" key="1">
    <citation type="submission" date="2018-10" db="EMBL/GenBank/DDBJ databases">
        <title>Phylogenomics of Brevibacillus.</title>
        <authorList>
            <person name="Dunlap C."/>
        </authorList>
    </citation>
    <scope>NUCLEOTIDE SEQUENCE [LARGE SCALE GENOMIC DNA]</scope>
    <source>
        <strain evidence="17 18">JCM 12215</strain>
    </source>
</reference>
<dbReference type="Pfam" id="PF07973">
    <property type="entry name" value="tRNA_SAD"/>
    <property type="match status" value="1"/>
</dbReference>
<keyword evidence="10" id="KW-0862">Zinc</keyword>
<dbReference type="Gene3D" id="3.30.980.10">
    <property type="entry name" value="Threonyl-trna Synthetase, Chain A, domain 2"/>
    <property type="match status" value="1"/>
</dbReference>
<dbReference type="GO" id="GO:0002161">
    <property type="term" value="F:aminoacyl-tRNA deacylase activity"/>
    <property type="evidence" value="ECO:0007669"/>
    <property type="project" value="UniProtKB-ARBA"/>
</dbReference>
<evidence type="ECO:0000256" key="15">
    <source>
        <dbReference type="ARBA" id="ARBA00032577"/>
    </source>
</evidence>
<dbReference type="InterPro" id="IPR009000">
    <property type="entry name" value="Transl_B-barrel_sf"/>
</dbReference>
<gene>
    <name evidence="17" type="ORF">EDM52_02600</name>
</gene>
<evidence type="ECO:0000256" key="1">
    <source>
        <dbReference type="ARBA" id="ARBA00001947"/>
    </source>
</evidence>
<name>A0A3M8CLB9_9BACL</name>
<dbReference type="GO" id="GO:0004813">
    <property type="term" value="F:alanine-tRNA ligase activity"/>
    <property type="evidence" value="ECO:0007669"/>
    <property type="project" value="UniProtKB-EC"/>
</dbReference>
<keyword evidence="7" id="KW-0436">Ligase</keyword>
<dbReference type="InterPro" id="IPR018163">
    <property type="entry name" value="Thr/Ala-tRNA-synth_IIc_edit"/>
</dbReference>
<protein>
    <recommendedName>
        <fullName evidence="5">Alanine--tRNA ligase</fullName>
        <ecNumber evidence="4">6.1.1.7</ecNumber>
    </recommendedName>
    <alternativeName>
        <fullName evidence="15">Alanyl-tRNA synthetase</fullName>
    </alternativeName>
</protein>
<dbReference type="FunFam" id="3.10.310.40:FF:000001">
    <property type="entry name" value="Alanine--tRNA ligase"/>
    <property type="match status" value="1"/>
</dbReference>
<dbReference type="GO" id="GO:0005737">
    <property type="term" value="C:cytoplasm"/>
    <property type="evidence" value="ECO:0007669"/>
    <property type="project" value="UniProtKB-SubCell"/>
</dbReference>
<dbReference type="SMART" id="SM00863">
    <property type="entry name" value="tRNA_SAD"/>
    <property type="match status" value="1"/>
</dbReference>
<dbReference type="SUPFAM" id="SSF50447">
    <property type="entry name" value="Translation proteins"/>
    <property type="match status" value="1"/>
</dbReference>
<evidence type="ECO:0000259" key="16">
    <source>
        <dbReference type="PROSITE" id="PS50860"/>
    </source>
</evidence>
<comment type="similarity">
    <text evidence="3">Belongs to the class-II aminoacyl-tRNA synthetase family.</text>
</comment>
<accession>A0A3M8CLB9</accession>
<feature type="domain" description="Alanyl-transfer RNA synthetases family profile" evidence="16">
    <location>
        <begin position="1"/>
        <end position="238"/>
    </location>
</feature>
<dbReference type="PANTHER" id="PTHR43462:SF1">
    <property type="entry name" value="ALANYL-TRNA EDITING PROTEIN AARSD1"/>
    <property type="match status" value="1"/>
</dbReference>
<evidence type="ECO:0000256" key="14">
    <source>
        <dbReference type="ARBA" id="ARBA00023146"/>
    </source>
</evidence>
<dbReference type="InterPro" id="IPR018164">
    <property type="entry name" value="Ala-tRNA-synth_IIc_N"/>
</dbReference>
<dbReference type="GO" id="GO:0005524">
    <property type="term" value="F:ATP binding"/>
    <property type="evidence" value="ECO:0007669"/>
    <property type="project" value="UniProtKB-KW"/>
</dbReference>
<evidence type="ECO:0000256" key="7">
    <source>
        <dbReference type="ARBA" id="ARBA00022598"/>
    </source>
</evidence>
<dbReference type="InterPro" id="IPR018165">
    <property type="entry name" value="Ala-tRNA-synth_IIc_core"/>
</dbReference>
<keyword evidence="13" id="KW-0648">Protein biosynthesis</keyword>
<dbReference type="Pfam" id="PF01411">
    <property type="entry name" value="tRNA-synt_2c"/>
    <property type="match status" value="1"/>
</dbReference>
<dbReference type="Gene3D" id="2.40.30.130">
    <property type="match status" value="1"/>
</dbReference>
<keyword evidence="9" id="KW-0547">Nucleotide-binding</keyword>
<evidence type="ECO:0000256" key="10">
    <source>
        <dbReference type="ARBA" id="ARBA00022833"/>
    </source>
</evidence>
<dbReference type="GO" id="GO:0006419">
    <property type="term" value="P:alanyl-tRNA aminoacylation"/>
    <property type="evidence" value="ECO:0007669"/>
    <property type="project" value="InterPro"/>
</dbReference>
<evidence type="ECO:0000256" key="5">
    <source>
        <dbReference type="ARBA" id="ARBA00017959"/>
    </source>
</evidence>
<dbReference type="GO" id="GO:0046872">
    <property type="term" value="F:metal ion binding"/>
    <property type="evidence" value="ECO:0007669"/>
    <property type="project" value="UniProtKB-KW"/>
</dbReference>
<evidence type="ECO:0000256" key="8">
    <source>
        <dbReference type="ARBA" id="ARBA00022723"/>
    </source>
</evidence>
<dbReference type="InterPro" id="IPR012947">
    <property type="entry name" value="tRNA_SAD"/>
</dbReference>
<dbReference type="RefSeq" id="WP_122907447.1">
    <property type="nucleotide sequence ID" value="NZ_CBCSBE010000023.1"/>
</dbReference>
<dbReference type="SUPFAM" id="SSF55186">
    <property type="entry name" value="ThrRS/AlaRS common domain"/>
    <property type="match status" value="1"/>
</dbReference>
<evidence type="ECO:0000256" key="9">
    <source>
        <dbReference type="ARBA" id="ARBA00022741"/>
    </source>
</evidence>
<evidence type="ECO:0000256" key="2">
    <source>
        <dbReference type="ARBA" id="ARBA00004496"/>
    </source>
</evidence>
<dbReference type="PROSITE" id="PS50860">
    <property type="entry name" value="AA_TRNA_LIGASE_II_ALA"/>
    <property type="match status" value="1"/>
</dbReference>
<dbReference type="PANTHER" id="PTHR43462">
    <property type="entry name" value="ALANYL-TRNA EDITING PROTEIN"/>
    <property type="match status" value="1"/>
</dbReference>
<dbReference type="EMBL" id="RHHR01000006">
    <property type="protein sequence ID" value="RNB76562.1"/>
    <property type="molecule type" value="Genomic_DNA"/>
</dbReference>